<dbReference type="Pfam" id="PF13847">
    <property type="entry name" value="Methyltransf_31"/>
    <property type="match status" value="1"/>
</dbReference>
<dbReference type="InterPro" id="IPR029063">
    <property type="entry name" value="SAM-dependent_MTases_sf"/>
</dbReference>
<accession>A0ABV0EPP0</accession>
<protein>
    <recommendedName>
        <fullName evidence="1">Methyltransferase domain-containing protein</fullName>
    </recommendedName>
</protein>
<comment type="caution">
    <text evidence="2">The sequence shown here is derived from an EMBL/GenBank/DDBJ whole genome shotgun (WGS) entry which is preliminary data.</text>
</comment>
<organism evidence="2 3">
    <name type="scientific">Candidatus Enterococcus ferrettii</name>
    <dbReference type="NCBI Taxonomy" id="2815324"/>
    <lineage>
        <taxon>Bacteria</taxon>
        <taxon>Bacillati</taxon>
        <taxon>Bacillota</taxon>
        <taxon>Bacilli</taxon>
        <taxon>Lactobacillales</taxon>
        <taxon>Enterococcaceae</taxon>
        <taxon>Enterococcus</taxon>
    </lineage>
</organism>
<proteinExistence type="predicted"/>
<name>A0ABV0EPP0_9ENTE</name>
<sequence>MNSKNIYDSNRSAWNEALNYHQKARSNSLQKGFQDLNFTTFDRDCDVVLLEKLDKIDFTDKVIGQLPCNNGRELLSLMKLGAKKAVGFDISDNAIQEAKQLAEIAKIDATFERTNILDINDSYNNYFDFIYISEGSLQWFPDLNEYFAVVSRLLKKGGQLLIFEMHPIAYLFEVDFDAKSPDFDLLVPYFKKGPYHYKDGLDYVGGVEYESKEGYWFMHKLSDILKALITNGLTLEYIEEYNLEMANNESTKVLDKFPLSYMVAGMKA</sequence>
<reference evidence="2 3" key="1">
    <citation type="submission" date="2024-02" db="EMBL/GenBank/DDBJ databases">
        <title>The Genome Sequence of Enterococcus sp. DIV0159.</title>
        <authorList>
            <person name="Earl A."/>
            <person name="Manson A."/>
            <person name="Gilmore M."/>
            <person name="Sanders J."/>
            <person name="Shea T."/>
            <person name="Howe W."/>
            <person name="Livny J."/>
            <person name="Cuomo C."/>
            <person name="Neafsey D."/>
            <person name="Birren B."/>
        </authorList>
    </citation>
    <scope>NUCLEOTIDE SEQUENCE [LARGE SCALE GENOMIC DNA]</scope>
    <source>
        <strain evidence="2 3">665A</strain>
    </source>
</reference>
<evidence type="ECO:0000313" key="3">
    <source>
        <dbReference type="Proteomes" id="UP000664357"/>
    </source>
</evidence>
<dbReference type="RefSeq" id="WP_207701317.1">
    <property type="nucleotide sequence ID" value="NZ_JAFREL020000002.1"/>
</dbReference>
<evidence type="ECO:0000259" key="1">
    <source>
        <dbReference type="Pfam" id="PF13847"/>
    </source>
</evidence>
<feature type="domain" description="Methyltransferase" evidence="1">
    <location>
        <begin position="68"/>
        <end position="165"/>
    </location>
</feature>
<dbReference type="CDD" id="cd02440">
    <property type="entry name" value="AdoMet_MTases"/>
    <property type="match status" value="1"/>
</dbReference>
<dbReference type="EMBL" id="JAFREL020000002">
    <property type="protein sequence ID" value="MEO1770586.1"/>
    <property type="molecule type" value="Genomic_DNA"/>
</dbReference>
<dbReference type="InterPro" id="IPR025714">
    <property type="entry name" value="Methyltranfer_dom"/>
</dbReference>
<keyword evidence="3" id="KW-1185">Reference proteome</keyword>
<gene>
    <name evidence="2" type="ORF">JZO67_002539</name>
</gene>
<dbReference type="SUPFAM" id="SSF53335">
    <property type="entry name" value="S-adenosyl-L-methionine-dependent methyltransferases"/>
    <property type="match status" value="1"/>
</dbReference>
<dbReference type="Gene3D" id="3.40.50.150">
    <property type="entry name" value="Vaccinia Virus protein VP39"/>
    <property type="match status" value="1"/>
</dbReference>
<dbReference type="Proteomes" id="UP000664357">
    <property type="component" value="Unassembled WGS sequence"/>
</dbReference>
<evidence type="ECO:0000313" key="2">
    <source>
        <dbReference type="EMBL" id="MEO1770586.1"/>
    </source>
</evidence>